<keyword evidence="3" id="KW-1185">Reference proteome</keyword>
<dbReference type="Proteomes" id="UP001385951">
    <property type="component" value="Unassembled WGS sequence"/>
</dbReference>
<dbReference type="EMBL" id="JASBNA010000008">
    <property type="protein sequence ID" value="KAK7689336.1"/>
    <property type="molecule type" value="Genomic_DNA"/>
</dbReference>
<reference evidence="2 3" key="1">
    <citation type="submission" date="2022-09" db="EMBL/GenBank/DDBJ databases">
        <authorList>
            <person name="Palmer J.M."/>
        </authorList>
    </citation>
    <scope>NUCLEOTIDE SEQUENCE [LARGE SCALE GENOMIC DNA]</scope>
    <source>
        <strain evidence="2 3">DSM 7382</strain>
    </source>
</reference>
<evidence type="ECO:0000313" key="3">
    <source>
        <dbReference type="Proteomes" id="UP001385951"/>
    </source>
</evidence>
<protein>
    <submittedName>
        <fullName evidence="2">Uncharacterized protein</fullName>
    </submittedName>
</protein>
<feature type="region of interest" description="Disordered" evidence="1">
    <location>
        <begin position="124"/>
        <end position="162"/>
    </location>
</feature>
<dbReference type="AlphaFoldDB" id="A0AAW0G972"/>
<sequence length="162" mass="17902">MPTNSTATRYSAYNGVDEDGEVTVFQSRYVLEVLAGHLVSTEGSMRTDVVHPRGALALTLLAVQIAFQSFETGKFVAESAFNDKSLHEDFDTHIENVDGLIRPSVIHHFDAIIEKARSIANLKSRGTSRSASASKRASRKHAVGSRRAPPLRRYQHRNPSLK</sequence>
<evidence type="ECO:0000256" key="1">
    <source>
        <dbReference type="SAM" id="MobiDB-lite"/>
    </source>
</evidence>
<proteinExistence type="predicted"/>
<accession>A0AAW0G972</accession>
<name>A0AAW0G972_9APHY</name>
<comment type="caution">
    <text evidence="2">The sequence shown here is derived from an EMBL/GenBank/DDBJ whole genome shotgun (WGS) entry which is preliminary data.</text>
</comment>
<feature type="compositionally biased region" description="Low complexity" evidence="1">
    <location>
        <begin position="124"/>
        <end position="135"/>
    </location>
</feature>
<gene>
    <name evidence="2" type="ORF">QCA50_007127</name>
</gene>
<organism evidence="2 3">
    <name type="scientific">Cerrena zonata</name>
    <dbReference type="NCBI Taxonomy" id="2478898"/>
    <lineage>
        <taxon>Eukaryota</taxon>
        <taxon>Fungi</taxon>
        <taxon>Dikarya</taxon>
        <taxon>Basidiomycota</taxon>
        <taxon>Agaricomycotina</taxon>
        <taxon>Agaricomycetes</taxon>
        <taxon>Polyporales</taxon>
        <taxon>Cerrenaceae</taxon>
        <taxon>Cerrena</taxon>
    </lineage>
</organism>
<evidence type="ECO:0000313" key="2">
    <source>
        <dbReference type="EMBL" id="KAK7689336.1"/>
    </source>
</evidence>
<feature type="compositionally biased region" description="Basic residues" evidence="1">
    <location>
        <begin position="136"/>
        <end position="156"/>
    </location>
</feature>